<accession>A0ABT3L927</accession>
<sequence>MKICVVAPNNNTYSETFIHAHMRRLSSTVISLVGDGSYFPVREVDGVVLYKRDIGAWLTRRIMGLSIQQGEEKALSQFLVQRQIDVVLAEYGPTACAVLKSCQMAGIPLVAHFHGFDAFQYSTAEEYKDRYQTLFKKAACLIAASQSMASQLCLLGALPEQIAVNHYGVDVSKFQGGQPSKSPPNFVAVGRFIEKKAPHLTLLAFHKVVEQVPTAHLTMIGDGPLLEACKQLVVALNLKDQVTLRGVCPPEEVVNVLRQARAFVQHSLRTSGGDSESLGVVFLEAGAMGLPSVATKHDGIPEVILDGKTGLLAEEGNIEQFAEHMIALAQDPELAENLGNEAYKRVNSQFTEERSLSNLYKILTEITQK</sequence>
<comment type="caution">
    <text evidence="3">The sequence shown here is derived from an EMBL/GenBank/DDBJ whole genome shotgun (WGS) entry which is preliminary data.</text>
</comment>
<evidence type="ECO:0000313" key="3">
    <source>
        <dbReference type="EMBL" id="MCW6038015.1"/>
    </source>
</evidence>
<dbReference type="CDD" id="cd03801">
    <property type="entry name" value="GT4_PimA-like"/>
    <property type="match status" value="1"/>
</dbReference>
<feature type="domain" description="Glycosyl transferase family 1" evidence="1">
    <location>
        <begin position="180"/>
        <end position="345"/>
    </location>
</feature>
<dbReference type="Pfam" id="PF00534">
    <property type="entry name" value="Glycos_transf_1"/>
    <property type="match status" value="1"/>
</dbReference>
<proteinExistence type="predicted"/>
<dbReference type="InterPro" id="IPR028098">
    <property type="entry name" value="Glyco_trans_4-like_N"/>
</dbReference>
<dbReference type="InterPro" id="IPR050194">
    <property type="entry name" value="Glycosyltransferase_grp1"/>
</dbReference>
<evidence type="ECO:0000259" key="1">
    <source>
        <dbReference type="Pfam" id="PF00534"/>
    </source>
</evidence>
<feature type="domain" description="Glycosyltransferase subfamily 4-like N-terminal" evidence="2">
    <location>
        <begin position="73"/>
        <end position="172"/>
    </location>
</feature>
<evidence type="ECO:0000313" key="4">
    <source>
        <dbReference type="Proteomes" id="UP001526426"/>
    </source>
</evidence>
<reference evidence="3 4" key="1">
    <citation type="submission" date="2021-08" db="EMBL/GenBank/DDBJ databases">
        <title>Draft genome sequence of Spirulina subsalsa with high tolerance to salinity and hype-accumulation of phycocyanin.</title>
        <authorList>
            <person name="Pei H."/>
            <person name="Jiang L."/>
        </authorList>
    </citation>
    <scope>NUCLEOTIDE SEQUENCE [LARGE SCALE GENOMIC DNA]</scope>
    <source>
        <strain evidence="3 4">FACHB-351</strain>
    </source>
</reference>
<organism evidence="3 4">
    <name type="scientific">Spirulina subsalsa FACHB-351</name>
    <dbReference type="NCBI Taxonomy" id="234711"/>
    <lineage>
        <taxon>Bacteria</taxon>
        <taxon>Bacillati</taxon>
        <taxon>Cyanobacteriota</taxon>
        <taxon>Cyanophyceae</taxon>
        <taxon>Spirulinales</taxon>
        <taxon>Spirulinaceae</taxon>
        <taxon>Spirulina</taxon>
    </lineage>
</organism>
<dbReference type="InterPro" id="IPR001296">
    <property type="entry name" value="Glyco_trans_1"/>
</dbReference>
<dbReference type="Proteomes" id="UP001526426">
    <property type="component" value="Unassembled WGS sequence"/>
</dbReference>
<protein>
    <submittedName>
        <fullName evidence="3">Glycosyltransferase family 4 protein</fullName>
    </submittedName>
</protein>
<dbReference type="PANTHER" id="PTHR45947:SF14">
    <property type="entry name" value="SLL1723 PROTEIN"/>
    <property type="match status" value="1"/>
</dbReference>
<dbReference type="SUPFAM" id="SSF53756">
    <property type="entry name" value="UDP-Glycosyltransferase/glycogen phosphorylase"/>
    <property type="match status" value="1"/>
</dbReference>
<dbReference type="EMBL" id="JAIHOM010000103">
    <property type="protein sequence ID" value="MCW6038015.1"/>
    <property type="molecule type" value="Genomic_DNA"/>
</dbReference>
<dbReference type="Gene3D" id="3.40.50.2000">
    <property type="entry name" value="Glycogen Phosphorylase B"/>
    <property type="match status" value="2"/>
</dbReference>
<dbReference type="Pfam" id="PF13439">
    <property type="entry name" value="Glyco_transf_4"/>
    <property type="match status" value="1"/>
</dbReference>
<evidence type="ECO:0000259" key="2">
    <source>
        <dbReference type="Pfam" id="PF13439"/>
    </source>
</evidence>
<keyword evidence="4" id="KW-1185">Reference proteome</keyword>
<gene>
    <name evidence="3" type="ORF">K4A83_17305</name>
</gene>
<dbReference type="PANTHER" id="PTHR45947">
    <property type="entry name" value="SULFOQUINOVOSYL TRANSFERASE SQD2"/>
    <property type="match status" value="1"/>
</dbReference>
<name>A0ABT3L927_9CYAN</name>